<gene>
    <name evidence="2" type="ORF">METZ01_LOCUS343465</name>
</gene>
<protein>
    <recommendedName>
        <fullName evidence="1">Hydantoinase B/oxoprolinase domain-containing protein</fullName>
    </recommendedName>
</protein>
<dbReference type="GO" id="GO:0017168">
    <property type="term" value="F:5-oxoprolinase (ATP-hydrolyzing) activity"/>
    <property type="evidence" value="ECO:0007669"/>
    <property type="project" value="TreeGrafter"/>
</dbReference>
<dbReference type="AlphaFoldDB" id="A0A382R1Z3"/>
<feature type="non-terminal residue" evidence="2">
    <location>
        <position position="215"/>
    </location>
</feature>
<dbReference type="GO" id="GO:0006749">
    <property type="term" value="P:glutathione metabolic process"/>
    <property type="evidence" value="ECO:0007669"/>
    <property type="project" value="TreeGrafter"/>
</dbReference>
<sequence length="215" mass="23240">MGATIRRNMAEVDTMADAVVVTDIDPVTLEIVRGKLLAAVDEMGIVIARTSMSPVIYEVLDFACGILDTKAQLIVQTNGITLFTGTFSFQLQAIQKKFGDDIHPGDVYMTNDPFEGGTHTCDVALIRPLFDGCTLRAFAIAVAHWSEVGGSVAGSIAPNATEIYQEGIRFPGIRVCRDDKLLPDVVDLIRENVRLPTMCLGDLNAELAAVRIAEV</sequence>
<organism evidence="2">
    <name type="scientific">marine metagenome</name>
    <dbReference type="NCBI Taxonomy" id="408172"/>
    <lineage>
        <taxon>unclassified sequences</taxon>
        <taxon>metagenomes</taxon>
        <taxon>ecological metagenomes</taxon>
    </lineage>
</organism>
<name>A0A382R1Z3_9ZZZZ</name>
<dbReference type="EMBL" id="UINC01117878">
    <property type="protein sequence ID" value="SVC90611.1"/>
    <property type="molecule type" value="Genomic_DNA"/>
</dbReference>
<dbReference type="PANTHER" id="PTHR11365:SF23">
    <property type="entry name" value="HYPOTHETICAL 5-OXOPROLINASE (EUROFUNG)-RELATED"/>
    <property type="match status" value="1"/>
</dbReference>
<feature type="domain" description="Hydantoinase B/oxoprolinase" evidence="1">
    <location>
        <begin position="25"/>
        <end position="214"/>
    </location>
</feature>
<evidence type="ECO:0000259" key="1">
    <source>
        <dbReference type="Pfam" id="PF02538"/>
    </source>
</evidence>
<evidence type="ECO:0000313" key="2">
    <source>
        <dbReference type="EMBL" id="SVC90611.1"/>
    </source>
</evidence>
<dbReference type="GO" id="GO:0005829">
    <property type="term" value="C:cytosol"/>
    <property type="evidence" value="ECO:0007669"/>
    <property type="project" value="TreeGrafter"/>
</dbReference>
<dbReference type="PANTHER" id="PTHR11365">
    <property type="entry name" value="5-OXOPROLINASE RELATED"/>
    <property type="match status" value="1"/>
</dbReference>
<accession>A0A382R1Z3</accession>
<dbReference type="InterPro" id="IPR003692">
    <property type="entry name" value="Hydantoinase_B"/>
</dbReference>
<reference evidence="2" key="1">
    <citation type="submission" date="2018-05" db="EMBL/GenBank/DDBJ databases">
        <authorList>
            <person name="Lanie J.A."/>
            <person name="Ng W.-L."/>
            <person name="Kazmierczak K.M."/>
            <person name="Andrzejewski T.M."/>
            <person name="Davidsen T.M."/>
            <person name="Wayne K.J."/>
            <person name="Tettelin H."/>
            <person name="Glass J.I."/>
            <person name="Rusch D."/>
            <person name="Podicherti R."/>
            <person name="Tsui H.-C.T."/>
            <person name="Winkler M.E."/>
        </authorList>
    </citation>
    <scope>NUCLEOTIDE SEQUENCE</scope>
</reference>
<proteinExistence type="predicted"/>
<dbReference type="InterPro" id="IPR045079">
    <property type="entry name" value="Oxoprolinase-like"/>
</dbReference>
<dbReference type="Pfam" id="PF02538">
    <property type="entry name" value="Hydantoinase_B"/>
    <property type="match status" value="1"/>
</dbReference>